<reference evidence="1 2" key="1">
    <citation type="journal article" date="2018" name="Sci. Rep.">
        <title>Genomic signatures of local adaptation to the degree of environmental predictability in rotifers.</title>
        <authorList>
            <person name="Franch-Gras L."/>
            <person name="Hahn C."/>
            <person name="Garcia-Roger E.M."/>
            <person name="Carmona M.J."/>
            <person name="Serra M."/>
            <person name="Gomez A."/>
        </authorList>
    </citation>
    <scope>NUCLEOTIDE SEQUENCE [LARGE SCALE GENOMIC DNA]</scope>
    <source>
        <strain evidence="1">HYR1</strain>
    </source>
</reference>
<dbReference type="AlphaFoldDB" id="A0A3M7T6K1"/>
<comment type="caution">
    <text evidence="1">The sequence shown here is derived from an EMBL/GenBank/DDBJ whole genome shotgun (WGS) entry which is preliminary data.</text>
</comment>
<evidence type="ECO:0000313" key="2">
    <source>
        <dbReference type="Proteomes" id="UP000276133"/>
    </source>
</evidence>
<accession>A0A3M7T6K1</accession>
<sequence length="68" mass="7766">MLVSLLAPIMFNDELPEPDNTLLRSRLHSLKLAFQLDQEKSVRLCSNLLQPLLLGLQRFVLVANIPIR</sequence>
<protein>
    <submittedName>
        <fullName evidence="1">Uncharacterized protein</fullName>
    </submittedName>
</protein>
<dbReference type="EMBL" id="REGN01000185">
    <property type="protein sequence ID" value="RNA43703.1"/>
    <property type="molecule type" value="Genomic_DNA"/>
</dbReference>
<gene>
    <name evidence="1" type="ORF">BpHYR1_045966</name>
</gene>
<name>A0A3M7T6K1_BRAPC</name>
<proteinExistence type="predicted"/>
<organism evidence="1 2">
    <name type="scientific">Brachionus plicatilis</name>
    <name type="common">Marine rotifer</name>
    <name type="synonym">Brachionus muelleri</name>
    <dbReference type="NCBI Taxonomy" id="10195"/>
    <lineage>
        <taxon>Eukaryota</taxon>
        <taxon>Metazoa</taxon>
        <taxon>Spiralia</taxon>
        <taxon>Gnathifera</taxon>
        <taxon>Rotifera</taxon>
        <taxon>Eurotatoria</taxon>
        <taxon>Monogononta</taxon>
        <taxon>Pseudotrocha</taxon>
        <taxon>Ploima</taxon>
        <taxon>Brachionidae</taxon>
        <taxon>Brachionus</taxon>
    </lineage>
</organism>
<keyword evidence="2" id="KW-1185">Reference proteome</keyword>
<dbReference type="Proteomes" id="UP000276133">
    <property type="component" value="Unassembled WGS sequence"/>
</dbReference>
<evidence type="ECO:0000313" key="1">
    <source>
        <dbReference type="EMBL" id="RNA43703.1"/>
    </source>
</evidence>